<evidence type="ECO:0000259" key="2">
    <source>
        <dbReference type="Pfam" id="PF08241"/>
    </source>
</evidence>
<dbReference type="GO" id="GO:0032259">
    <property type="term" value="P:methylation"/>
    <property type="evidence" value="ECO:0007669"/>
    <property type="project" value="UniProtKB-KW"/>
</dbReference>
<feature type="domain" description="Methyltransferase type 11" evidence="2">
    <location>
        <begin position="24"/>
        <end position="121"/>
    </location>
</feature>
<accession>A0ABP5BG59</accession>
<dbReference type="InterPro" id="IPR013216">
    <property type="entry name" value="Methyltransf_11"/>
</dbReference>
<evidence type="ECO:0000256" key="1">
    <source>
        <dbReference type="ARBA" id="ARBA00022679"/>
    </source>
</evidence>
<proteinExistence type="predicted"/>
<evidence type="ECO:0000313" key="3">
    <source>
        <dbReference type="EMBL" id="GAA1942807.1"/>
    </source>
</evidence>
<keyword evidence="4" id="KW-1185">Reference proteome</keyword>
<dbReference type="PANTHER" id="PTHR44068">
    <property type="entry name" value="ZGC:194242"/>
    <property type="match status" value="1"/>
</dbReference>
<gene>
    <name evidence="3" type="ORF">GCM10009754_07820</name>
</gene>
<dbReference type="PANTHER" id="PTHR44068:SF1">
    <property type="entry name" value="HYPOTHETICAL LOC100005854"/>
    <property type="match status" value="1"/>
</dbReference>
<dbReference type="InterPro" id="IPR029063">
    <property type="entry name" value="SAM-dependent_MTases_sf"/>
</dbReference>
<dbReference type="EMBL" id="BAAANN010000002">
    <property type="protein sequence ID" value="GAA1942807.1"/>
    <property type="molecule type" value="Genomic_DNA"/>
</dbReference>
<sequence>MSSRRAAERAAFALPSLRPGMRIVDLGCGPGSITAGIATAVAGCHIVAIDTEHAQTTLTRAATTRIKMSTVDTLTASAYALPLPDESVDAVFAHALFEHLAHPAAALQELHRVLVPGGAIALAASDWSRAKIQPQTANVTAALRGHYLLRRRAGGDPYAGRNLATHVTAAGFRVVTTHTRHRQDMTYPQLATYVESRLAAALDNPTTPPGDHAQLASAARSAWTWTKTKTGTFTQAWTELLATK</sequence>
<dbReference type="Proteomes" id="UP001501116">
    <property type="component" value="Unassembled WGS sequence"/>
</dbReference>
<dbReference type="Gene3D" id="3.40.50.150">
    <property type="entry name" value="Vaccinia Virus protein VP39"/>
    <property type="match status" value="1"/>
</dbReference>
<reference evidence="4" key="1">
    <citation type="journal article" date="2019" name="Int. J. Syst. Evol. Microbiol.">
        <title>The Global Catalogue of Microorganisms (GCM) 10K type strain sequencing project: providing services to taxonomists for standard genome sequencing and annotation.</title>
        <authorList>
            <consortium name="The Broad Institute Genomics Platform"/>
            <consortium name="The Broad Institute Genome Sequencing Center for Infectious Disease"/>
            <person name="Wu L."/>
            <person name="Ma J."/>
        </authorList>
    </citation>
    <scope>NUCLEOTIDE SEQUENCE [LARGE SCALE GENOMIC DNA]</scope>
    <source>
        <strain evidence="4">JCM 14545</strain>
    </source>
</reference>
<protein>
    <submittedName>
        <fullName evidence="3">Methyltransferase domain-containing protein</fullName>
    </submittedName>
</protein>
<keyword evidence="1" id="KW-0808">Transferase</keyword>
<evidence type="ECO:0000313" key="4">
    <source>
        <dbReference type="Proteomes" id="UP001501116"/>
    </source>
</evidence>
<dbReference type="SUPFAM" id="SSF53335">
    <property type="entry name" value="S-adenosyl-L-methionine-dependent methyltransferases"/>
    <property type="match status" value="1"/>
</dbReference>
<organism evidence="3 4">
    <name type="scientific">Amycolatopsis minnesotensis</name>
    <dbReference type="NCBI Taxonomy" id="337894"/>
    <lineage>
        <taxon>Bacteria</taxon>
        <taxon>Bacillati</taxon>
        <taxon>Actinomycetota</taxon>
        <taxon>Actinomycetes</taxon>
        <taxon>Pseudonocardiales</taxon>
        <taxon>Pseudonocardiaceae</taxon>
        <taxon>Amycolatopsis</taxon>
    </lineage>
</organism>
<dbReference type="InterPro" id="IPR050447">
    <property type="entry name" value="Erg6_SMT_methyltransf"/>
</dbReference>
<dbReference type="Pfam" id="PF08241">
    <property type="entry name" value="Methyltransf_11"/>
    <property type="match status" value="1"/>
</dbReference>
<dbReference type="CDD" id="cd02440">
    <property type="entry name" value="AdoMet_MTases"/>
    <property type="match status" value="1"/>
</dbReference>
<name>A0ABP5BG59_9PSEU</name>
<dbReference type="GO" id="GO:0008168">
    <property type="term" value="F:methyltransferase activity"/>
    <property type="evidence" value="ECO:0007669"/>
    <property type="project" value="UniProtKB-KW"/>
</dbReference>
<comment type="caution">
    <text evidence="3">The sequence shown here is derived from an EMBL/GenBank/DDBJ whole genome shotgun (WGS) entry which is preliminary data.</text>
</comment>
<keyword evidence="3" id="KW-0489">Methyltransferase</keyword>